<evidence type="ECO:0000313" key="2">
    <source>
        <dbReference type="EMBL" id="KAK6616766.1"/>
    </source>
</evidence>
<dbReference type="AlphaFoldDB" id="A0AAN8PAU0"/>
<reference evidence="2 3" key="1">
    <citation type="submission" date="2023-10" db="EMBL/GenBank/DDBJ databases">
        <title>Genomes of two closely related lineages of the louse Polyplax serrata with different host specificities.</title>
        <authorList>
            <person name="Martinu J."/>
            <person name="Tarabai H."/>
            <person name="Stefka J."/>
            <person name="Hypsa V."/>
        </authorList>
    </citation>
    <scope>NUCLEOTIDE SEQUENCE [LARGE SCALE GENOMIC DNA]</scope>
    <source>
        <strain evidence="2">HR10_N</strain>
    </source>
</reference>
<feature type="non-terminal residue" evidence="2">
    <location>
        <position position="1"/>
    </location>
</feature>
<accession>A0AAN8PAU0</accession>
<feature type="compositionally biased region" description="Basic and acidic residues" evidence="1">
    <location>
        <begin position="24"/>
        <end position="38"/>
    </location>
</feature>
<gene>
    <name evidence="2" type="ORF">RUM43_015128</name>
</gene>
<evidence type="ECO:0000313" key="3">
    <source>
        <dbReference type="Proteomes" id="UP001372834"/>
    </source>
</evidence>
<proteinExistence type="predicted"/>
<feature type="region of interest" description="Disordered" evidence="1">
    <location>
        <begin position="1"/>
        <end position="38"/>
    </location>
</feature>
<comment type="caution">
    <text evidence="2">The sequence shown here is derived from an EMBL/GenBank/DDBJ whole genome shotgun (WGS) entry which is preliminary data.</text>
</comment>
<dbReference type="Proteomes" id="UP001372834">
    <property type="component" value="Unassembled WGS sequence"/>
</dbReference>
<feature type="non-terminal residue" evidence="2">
    <location>
        <position position="66"/>
    </location>
</feature>
<evidence type="ECO:0000256" key="1">
    <source>
        <dbReference type="SAM" id="MobiDB-lite"/>
    </source>
</evidence>
<dbReference type="EMBL" id="JAWJWE010000066">
    <property type="protein sequence ID" value="KAK6616766.1"/>
    <property type="molecule type" value="Genomic_DNA"/>
</dbReference>
<name>A0AAN8PAU0_POLSC</name>
<protein>
    <submittedName>
        <fullName evidence="2">Uncharacterized protein</fullName>
    </submittedName>
</protein>
<organism evidence="2 3">
    <name type="scientific">Polyplax serrata</name>
    <name type="common">Common mouse louse</name>
    <dbReference type="NCBI Taxonomy" id="468196"/>
    <lineage>
        <taxon>Eukaryota</taxon>
        <taxon>Metazoa</taxon>
        <taxon>Ecdysozoa</taxon>
        <taxon>Arthropoda</taxon>
        <taxon>Hexapoda</taxon>
        <taxon>Insecta</taxon>
        <taxon>Pterygota</taxon>
        <taxon>Neoptera</taxon>
        <taxon>Paraneoptera</taxon>
        <taxon>Psocodea</taxon>
        <taxon>Troctomorpha</taxon>
        <taxon>Phthiraptera</taxon>
        <taxon>Anoplura</taxon>
        <taxon>Polyplacidae</taxon>
        <taxon>Polyplax</taxon>
    </lineage>
</organism>
<sequence>SPGTARSTRSPEHRAEPAAARDSPGLDHRKVRFHTENRQWKIGESDRAESHKFNPAHLSMLLAAGI</sequence>